<evidence type="ECO:0000256" key="3">
    <source>
        <dbReference type="ARBA" id="ARBA00022722"/>
    </source>
</evidence>
<keyword evidence="5" id="KW-0378">Hydrolase</keyword>
<dbReference type="InterPro" id="IPR003615">
    <property type="entry name" value="HNH_nuc"/>
</dbReference>
<dbReference type="Gene3D" id="3.90.540.10">
    <property type="entry name" value="Colicin/pyocin, DNase domain"/>
    <property type="match status" value="1"/>
</dbReference>
<comment type="similarity">
    <text evidence="1">Belongs to the colicin/pyosin nuclease family.</text>
</comment>
<evidence type="ECO:0000313" key="12">
    <source>
        <dbReference type="Proteomes" id="UP000248196"/>
    </source>
</evidence>
<feature type="coiled-coil region" evidence="8">
    <location>
        <begin position="49"/>
        <end position="76"/>
    </location>
</feature>
<evidence type="ECO:0000256" key="2">
    <source>
        <dbReference type="ARBA" id="ARBA00022529"/>
    </source>
</evidence>
<feature type="domain" description="Pyosin/cloacin translocation" evidence="10">
    <location>
        <begin position="351"/>
        <end position="490"/>
    </location>
</feature>
<evidence type="ECO:0000256" key="8">
    <source>
        <dbReference type="SAM" id="Coils"/>
    </source>
</evidence>
<keyword evidence="3" id="KW-0540">Nuclease</keyword>
<evidence type="ECO:0000256" key="9">
    <source>
        <dbReference type="SAM" id="MobiDB-lite"/>
    </source>
</evidence>
<dbReference type="OrthoDB" id="6975388at2"/>
<dbReference type="InterPro" id="IPR003060">
    <property type="entry name" value="Pyocin_killer"/>
</dbReference>
<dbReference type="InterPro" id="IPR016128">
    <property type="entry name" value="Pyosin/cloacin_T_dom"/>
</dbReference>
<evidence type="ECO:0000256" key="7">
    <source>
        <dbReference type="ARBA" id="ARBA00023048"/>
    </source>
</evidence>
<name>A0A318P529_SERPL</name>
<dbReference type="CDD" id="cd00085">
    <property type="entry name" value="HNHc"/>
    <property type="match status" value="1"/>
</dbReference>
<dbReference type="SUPFAM" id="SSF69369">
    <property type="entry name" value="Cloacin translocation domain"/>
    <property type="match status" value="1"/>
</dbReference>
<evidence type="ECO:0000256" key="5">
    <source>
        <dbReference type="ARBA" id="ARBA00022801"/>
    </source>
</evidence>
<dbReference type="AlphaFoldDB" id="A0A318P529"/>
<evidence type="ECO:0000259" key="10">
    <source>
        <dbReference type="Pfam" id="PF06958"/>
    </source>
</evidence>
<keyword evidence="4" id="KW-0255">Endonuclease</keyword>
<comment type="caution">
    <text evidence="11">The sequence shown here is derived from an EMBL/GenBank/DDBJ whole genome shotgun (WGS) entry which is preliminary data.</text>
</comment>
<dbReference type="InterPro" id="IPR050972">
    <property type="entry name" value="SDr-like"/>
</dbReference>
<keyword evidence="2" id="KW-0929">Antimicrobial</keyword>
<dbReference type="PANTHER" id="PTHR34403">
    <property type="entry name" value="TOL-PAL SYSTEM PROTEIN TOLA"/>
    <property type="match status" value="1"/>
</dbReference>
<feature type="coiled-coil region" evidence="8">
    <location>
        <begin position="153"/>
        <end position="219"/>
    </location>
</feature>
<feature type="region of interest" description="Disordered" evidence="9">
    <location>
        <begin position="425"/>
        <end position="446"/>
    </location>
</feature>
<dbReference type="GO" id="GO:0031640">
    <property type="term" value="P:killing of cells of another organism"/>
    <property type="evidence" value="ECO:0007669"/>
    <property type="project" value="UniProtKB-KW"/>
</dbReference>
<gene>
    <name evidence="11" type="ORF">CT690_12550</name>
</gene>
<accession>A0A318P529</accession>
<protein>
    <recommendedName>
        <fullName evidence="10">Pyosin/cloacin translocation domain-containing protein</fullName>
    </recommendedName>
</protein>
<dbReference type="GO" id="GO:0016787">
    <property type="term" value="F:hydrolase activity"/>
    <property type="evidence" value="ECO:0007669"/>
    <property type="project" value="UniProtKB-KW"/>
</dbReference>
<organism evidence="11 12">
    <name type="scientific">Serratia plymuthica</name>
    <dbReference type="NCBI Taxonomy" id="82996"/>
    <lineage>
        <taxon>Bacteria</taxon>
        <taxon>Pseudomonadati</taxon>
        <taxon>Pseudomonadota</taxon>
        <taxon>Gammaproteobacteria</taxon>
        <taxon>Enterobacterales</taxon>
        <taxon>Yersiniaceae</taxon>
        <taxon>Serratia</taxon>
    </lineage>
</organism>
<dbReference type="Pfam" id="PF06958">
    <property type="entry name" value="Pyocin_S"/>
    <property type="match status" value="1"/>
</dbReference>
<keyword evidence="7" id="KW-0078">Bacteriocin</keyword>
<dbReference type="SUPFAM" id="SSF54060">
    <property type="entry name" value="His-Me finger endonucleases"/>
    <property type="match status" value="1"/>
</dbReference>
<dbReference type="PANTHER" id="PTHR34403:SF16">
    <property type="entry name" value="GLYCINE, ALANINE AND ASPARAGINE-RICH PROTEIN-LIKE"/>
    <property type="match status" value="1"/>
</dbReference>
<reference evidence="11 12" key="1">
    <citation type="submission" date="2017-11" db="EMBL/GenBank/DDBJ databases">
        <title>Genome sequence of the oocydin A producing rhizobacterium Serratia plymuthica 4Rx5.</title>
        <authorList>
            <person name="Matilla M.A."/>
            <person name="Udaondo Z."/>
            <person name="Salmond G.P.C."/>
        </authorList>
    </citation>
    <scope>NUCLEOTIDE SEQUENCE [LARGE SCALE GENOMIC DNA]</scope>
    <source>
        <strain evidence="11 12">4Rx5</strain>
    </source>
</reference>
<dbReference type="Proteomes" id="UP000248196">
    <property type="component" value="Unassembled WGS sequence"/>
</dbReference>
<evidence type="ECO:0000256" key="6">
    <source>
        <dbReference type="ARBA" id="ARBA00023022"/>
    </source>
</evidence>
<dbReference type="InterPro" id="IPR036302">
    <property type="entry name" value="Pyosin/cloacin_T_dom_sf"/>
</dbReference>
<dbReference type="Pfam" id="PF21431">
    <property type="entry name" value="Col-Pyo_DNase"/>
    <property type="match status" value="1"/>
</dbReference>
<evidence type="ECO:0000313" key="11">
    <source>
        <dbReference type="EMBL" id="PYD38906.1"/>
    </source>
</evidence>
<sequence>MFDDQISSARDRVVEPVGQIIDRVNSFFREVVNTQTNTDDRVSSTEKILRDAVKGLQDANNEVQAAESNAVQKYNAAEKALKDAIPKLGLTNVSPVDYDIILTRMLEPVARRYWEEYSVKPRVEEFNAKQRLLAALDNIALVITDVLSKSQSLTVAINQVKNEREAKANAEAKARAEAEAKARAEAEAKVRAEAEAKVRAEAEAKVRAEAEAKVRAEAEARAKTAELMTKAGVKPTPVYTPEMVKSAQASLAAVGAMVLNRAPGMLQLSTAAEGVLTTTSELAGSIAGAVWRGAIALAEAATVSTAGATVSALVMGFWPTEAGKGSDKLYGRDIVMFGFQANLIAAGKVSISPEMHSVDLPVRGSLVMENGQQQVRLVKTSIGGVPASVPVLKAVRDEKTGLDRITLPTVGGTPSRTILINPAPVGPTAPPHTGNSSPAPVTPVHTGTTVKQADSIVTTSFPADYLKELQDFIYWQPDATGSGVEAIYVMLSSPRDMPGKVSGKGQQVGDGWLSKAGQELGSPVPSQIADKLRGREFASFDSFRKAFWQEVGNDPALSKQFKNQNKTNIKNGKSPFVRESERVGGRQRFELHHVKQIKDNGAVYDVDNLSITTPRRHIEIHKEGK</sequence>
<dbReference type="GO" id="GO:0005102">
    <property type="term" value="F:signaling receptor binding"/>
    <property type="evidence" value="ECO:0007669"/>
    <property type="project" value="InterPro"/>
</dbReference>
<keyword evidence="8" id="KW-0175">Coiled coil</keyword>
<evidence type="ECO:0000256" key="1">
    <source>
        <dbReference type="ARBA" id="ARBA00006811"/>
    </source>
</evidence>
<dbReference type="InterPro" id="IPR044925">
    <property type="entry name" value="His-Me_finger_sf"/>
</dbReference>
<dbReference type="GO" id="GO:0042742">
    <property type="term" value="P:defense response to bacterium"/>
    <property type="evidence" value="ECO:0007669"/>
    <property type="project" value="UniProtKB-KW"/>
</dbReference>
<proteinExistence type="inferred from homology"/>
<dbReference type="EMBL" id="PESE01000003">
    <property type="protein sequence ID" value="PYD38906.1"/>
    <property type="molecule type" value="Genomic_DNA"/>
</dbReference>
<dbReference type="PRINTS" id="PR01300">
    <property type="entry name" value="PYOCINKILLER"/>
</dbReference>
<dbReference type="GO" id="GO:0019835">
    <property type="term" value="P:cytolysis"/>
    <property type="evidence" value="ECO:0007669"/>
    <property type="project" value="InterPro"/>
</dbReference>
<dbReference type="GO" id="GO:0004519">
    <property type="term" value="F:endonuclease activity"/>
    <property type="evidence" value="ECO:0007669"/>
    <property type="project" value="UniProtKB-KW"/>
</dbReference>
<dbReference type="InterPro" id="IPR037146">
    <property type="entry name" value="Colicin/pyocin_DNase_dom_sf"/>
</dbReference>
<feature type="compositionally biased region" description="Polar residues" evidence="9">
    <location>
        <begin position="433"/>
        <end position="446"/>
    </location>
</feature>
<evidence type="ECO:0000256" key="4">
    <source>
        <dbReference type="ARBA" id="ARBA00022759"/>
    </source>
</evidence>
<keyword evidence="6" id="KW-0044">Antibiotic</keyword>